<dbReference type="GO" id="GO:0003908">
    <property type="term" value="F:methylated-DNA-[protein]-cysteine S-methyltransferase activity"/>
    <property type="evidence" value="ECO:0007669"/>
    <property type="project" value="UniProtKB-UniRule"/>
</dbReference>
<comment type="function">
    <text evidence="9">Involved in the cellular defense against the biological effects of O6-methylguanine (O6-MeG) and O4-methylthymine (O4-MeT) in DNA. Repairs the methylated nucleobase in DNA by stoichiometrically transferring the methyl group to a cysteine residue in the enzyme. This is a suicide reaction: the enzyme is irreversibly inactivated.</text>
</comment>
<evidence type="ECO:0000259" key="10">
    <source>
        <dbReference type="Pfam" id="PF01035"/>
    </source>
</evidence>
<dbReference type="InterPro" id="IPR023546">
    <property type="entry name" value="MGMT"/>
</dbReference>
<dbReference type="GO" id="GO:0005737">
    <property type="term" value="C:cytoplasm"/>
    <property type="evidence" value="ECO:0007669"/>
    <property type="project" value="UniProtKB-SubCell"/>
</dbReference>
<evidence type="ECO:0000256" key="3">
    <source>
        <dbReference type="ARBA" id="ARBA00022490"/>
    </source>
</evidence>
<dbReference type="Proteomes" id="UP000184114">
    <property type="component" value="Unassembled WGS sequence"/>
</dbReference>
<dbReference type="Pfam" id="PF01035">
    <property type="entry name" value="DNA_binding_1"/>
    <property type="match status" value="1"/>
</dbReference>
<dbReference type="NCBIfam" id="TIGR00589">
    <property type="entry name" value="ogt"/>
    <property type="match status" value="1"/>
</dbReference>
<keyword evidence="6 9" id="KW-0227">DNA damage</keyword>
<keyword evidence="7 9" id="KW-0234">DNA repair</keyword>
<dbReference type="FunFam" id="1.10.10.10:FF:000214">
    <property type="entry name" value="Methylated-DNA--protein-cysteine methyltransferase"/>
    <property type="match status" value="1"/>
</dbReference>
<evidence type="ECO:0000256" key="2">
    <source>
        <dbReference type="ARBA" id="ARBA00008711"/>
    </source>
</evidence>
<dbReference type="GO" id="GO:0032259">
    <property type="term" value="P:methylation"/>
    <property type="evidence" value="ECO:0007669"/>
    <property type="project" value="UniProtKB-KW"/>
</dbReference>
<evidence type="ECO:0000256" key="9">
    <source>
        <dbReference type="HAMAP-Rule" id="MF_00772"/>
    </source>
</evidence>
<comment type="miscellaneous">
    <text evidence="9">This enzyme catalyzes only one turnover and therefore is not strictly catalytic. According to one definition, an enzyme is a biocatalyst that acts repeatedly and over many reaction cycles.</text>
</comment>
<dbReference type="InterPro" id="IPR014048">
    <property type="entry name" value="MethylDNA_cys_MeTrfase_DNA-bd"/>
</dbReference>
<name>A0A1M4VZJ5_9FIRM</name>
<dbReference type="Gene3D" id="1.10.10.10">
    <property type="entry name" value="Winged helix-like DNA-binding domain superfamily/Winged helix DNA-binding domain"/>
    <property type="match status" value="1"/>
</dbReference>
<evidence type="ECO:0000256" key="1">
    <source>
        <dbReference type="ARBA" id="ARBA00001286"/>
    </source>
</evidence>
<dbReference type="RefSeq" id="WP_072975258.1">
    <property type="nucleotide sequence ID" value="NZ_FQTY01000006.1"/>
</dbReference>
<dbReference type="PANTHER" id="PTHR10815">
    <property type="entry name" value="METHYLATED-DNA--PROTEIN-CYSTEINE METHYLTRANSFERASE"/>
    <property type="match status" value="1"/>
</dbReference>
<comment type="subcellular location">
    <subcellularLocation>
        <location evidence="9">Cytoplasm</location>
    </subcellularLocation>
</comment>
<dbReference type="InterPro" id="IPR001497">
    <property type="entry name" value="MethylDNA_cys_MeTrfase_AS"/>
</dbReference>
<comment type="catalytic activity">
    <reaction evidence="1 9">
        <text>a 4-O-methyl-thymidine in DNA + L-cysteinyl-[protein] = a thymidine in DNA + S-methyl-L-cysteinyl-[protein]</text>
        <dbReference type="Rhea" id="RHEA:53428"/>
        <dbReference type="Rhea" id="RHEA-COMP:10131"/>
        <dbReference type="Rhea" id="RHEA-COMP:10132"/>
        <dbReference type="Rhea" id="RHEA-COMP:13555"/>
        <dbReference type="Rhea" id="RHEA-COMP:13556"/>
        <dbReference type="ChEBI" id="CHEBI:29950"/>
        <dbReference type="ChEBI" id="CHEBI:82612"/>
        <dbReference type="ChEBI" id="CHEBI:137386"/>
        <dbReference type="ChEBI" id="CHEBI:137387"/>
        <dbReference type="EC" id="2.1.1.63"/>
    </reaction>
</comment>
<dbReference type="STRING" id="1123404.SAMN02745784_01639"/>
<dbReference type="PANTHER" id="PTHR10815:SF12">
    <property type="entry name" value="METHYLATED-DNA--PROTEIN-CYSTEINE METHYLTRANSFERASE, INDUCIBLE"/>
    <property type="match status" value="1"/>
</dbReference>
<dbReference type="GeneID" id="90994386"/>
<dbReference type="PROSITE" id="PS00374">
    <property type="entry name" value="MGMT"/>
    <property type="match status" value="1"/>
</dbReference>
<evidence type="ECO:0000256" key="4">
    <source>
        <dbReference type="ARBA" id="ARBA00022603"/>
    </source>
</evidence>
<dbReference type="InterPro" id="IPR036217">
    <property type="entry name" value="MethylDNA_cys_MeTrfase_DNAb"/>
</dbReference>
<dbReference type="SUPFAM" id="SSF46767">
    <property type="entry name" value="Methylated DNA-protein cysteine methyltransferase, C-terminal domain"/>
    <property type="match status" value="1"/>
</dbReference>
<evidence type="ECO:0000256" key="5">
    <source>
        <dbReference type="ARBA" id="ARBA00022679"/>
    </source>
</evidence>
<evidence type="ECO:0000256" key="7">
    <source>
        <dbReference type="ARBA" id="ARBA00023204"/>
    </source>
</evidence>
<keyword evidence="12" id="KW-1185">Reference proteome</keyword>
<dbReference type="EMBL" id="FQTY01000006">
    <property type="protein sequence ID" value="SHE74431.1"/>
    <property type="molecule type" value="Genomic_DNA"/>
</dbReference>
<proteinExistence type="inferred from homology"/>
<evidence type="ECO:0000313" key="12">
    <source>
        <dbReference type="Proteomes" id="UP000184114"/>
    </source>
</evidence>
<dbReference type="EC" id="2.1.1.63" evidence="9"/>
<evidence type="ECO:0000313" key="11">
    <source>
        <dbReference type="EMBL" id="SHE74431.1"/>
    </source>
</evidence>
<dbReference type="AlphaFoldDB" id="A0A1M4VZJ5"/>
<dbReference type="HAMAP" id="MF_00772">
    <property type="entry name" value="OGT"/>
    <property type="match status" value="1"/>
</dbReference>
<evidence type="ECO:0000256" key="8">
    <source>
        <dbReference type="ARBA" id="ARBA00049348"/>
    </source>
</evidence>
<keyword evidence="5 9" id="KW-0808">Transferase</keyword>
<feature type="domain" description="Methylated-DNA-[protein]-cysteine S-methyltransferase DNA binding" evidence="10">
    <location>
        <begin position="80"/>
        <end position="159"/>
    </location>
</feature>
<comment type="catalytic activity">
    <reaction evidence="8 9">
        <text>a 6-O-methyl-2'-deoxyguanosine in DNA + L-cysteinyl-[protein] = S-methyl-L-cysteinyl-[protein] + a 2'-deoxyguanosine in DNA</text>
        <dbReference type="Rhea" id="RHEA:24000"/>
        <dbReference type="Rhea" id="RHEA-COMP:10131"/>
        <dbReference type="Rhea" id="RHEA-COMP:10132"/>
        <dbReference type="Rhea" id="RHEA-COMP:11367"/>
        <dbReference type="Rhea" id="RHEA-COMP:11368"/>
        <dbReference type="ChEBI" id="CHEBI:29950"/>
        <dbReference type="ChEBI" id="CHEBI:82612"/>
        <dbReference type="ChEBI" id="CHEBI:85445"/>
        <dbReference type="ChEBI" id="CHEBI:85448"/>
        <dbReference type="EC" id="2.1.1.63"/>
    </reaction>
</comment>
<evidence type="ECO:0000256" key="6">
    <source>
        <dbReference type="ARBA" id="ARBA00022763"/>
    </source>
</evidence>
<keyword evidence="3 9" id="KW-0963">Cytoplasm</keyword>
<sequence length="163" mass="18489">MNPKFYSFDSSIGKLTIYFIENEIIALSFKGGDNLRYIERYYGTPVEVESKDYNYHEEIIRYLEGELKEFTIPFSFKGTSFQESVWNELLNIPYGETRTYKELAEKVGCPKGSRAVGGALNKNPIAIIVPCHRVVGSKGKLVGFAGGIELKSKLLKLEKYNII</sequence>
<accession>A0A1M4VZJ5</accession>
<dbReference type="CDD" id="cd06445">
    <property type="entry name" value="ATase"/>
    <property type="match status" value="1"/>
</dbReference>
<comment type="similarity">
    <text evidence="2 9">Belongs to the MGMT family.</text>
</comment>
<reference evidence="12" key="1">
    <citation type="submission" date="2016-11" db="EMBL/GenBank/DDBJ databases">
        <authorList>
            <person name="Varghese N."/>
            <person name="Submissions S."/>
        </authorList>
    </citation>
    <scope>NUCLEOTIDE SEQUENCE [LARGE SCALE GENOMIC DNA]</scope>
    <source>
        <strain evidence="12">DSM 18095</strain>
    </source>
</reference>
<dbReference type="GO" id="GO:0006307">
    <property type="term" value="P:DNA alkylation repair"/>
    <property type="evidence" value="ECO:0007669"/>
    <property type="project" value="UniProtKB-UniRule"/>
</dbReference>
<dbReference type="InterPro" id="IPR036631">
    <property type="entry name" value="MGMT_N_sf"/>
</dbReference>
<protein>
    <recommendedName>
        <fullName evidence="9">Methylated-DNA--protein-cysteine methyltransferase</fullName>
        <ecNumber evidence="9">2.1.1.63</ecNumber>
    </recommendedName>
    <alternativeName>
        <fullName evidence="9">6-O-methylguanine-DNA methyltransferase</fullName>
        <shortName evidence="9">MGMT</shortName>
    </alternativeName>
    <alternativeName>
        <fullName evidence="9">O-6-methylguanine-DNA-alkyltransferase</fullName>
    </alternativeName>
</protein>
<keyword evidence="4 9" id="KW-0489">Methyltransferase</keyword>
<dbReference type="SUPFAM" id="SSF53155">
    <property type="entry name" value="Methylated DNA-protein cysteine methyltransferase domain"/>
    <property type="match status" value="1"/>
</dbReference>
<gene>
    <name evidence="11" type="ORF">SAMN02745784_01639</name>
</gene>
<dbReference type="InterPro" id="IPR036388">
    <property type="entry name" value="WH-like_DNA-bd_sf"/>
</dbReference>
<feature type="active site" description="Nucleophile; methyl group acceptor" evidence="9">
    <location>
        <position position="131"/>
    </location>
</feature>
<organism evidence="11 12">
    <name type="scientific">Tissierella praeacuta DSM 18095</name>
    <dbReference type="NCBI Taxonomy" id="1123404"/>
    <lineage>
        <taxon>Bacteria</taxon>
        <taxon>Bacillati</taxon>
        <taxon>Bacillota</taxon>
        <taxon>Tissierellia</taxon>
        <taxon>Tissierellales</taxon>
        <taxon>Tissierellaceae</taxon>
        <taxon>Tissierella</taxon>
    </lineage>
</organism>